<evidence type="ECO:0000313" key="2">
    <source>
        <dbReference type="EMBL" id="MBO8188825.1"/>
    </source>
</evidence>
<protein>
    <submittedName>
        <fullName evidence="2">Helix-turn-helix domain-containing protein</fullName>
    </submittedName>
</protein>
<dbReference type="PROSITE" id="PS50943">
    <property type="entry name" value="HTH_CROC1"/>
    <property type="match status" value="1"/>
</dbReference>
<dbReference type="RefSeq" id="WP_209267592.1">
    <property type="nucleotide sequence ID" value="NZ_JAFFZN010000027.1"/>
</dbReference>
<dbReference type="Proteomes" id="UP001518976">
    <property type="component" value="Unassembled WGS sequence"/>
</dbReference>
<feature type="domain" description="HTH cro/C1-type" evidence="1">
    <location>
        <begin position="42"/>
        <end position="99"/>
    </location>
</feature>
<proteinExistence type="predicted"/>
<dbReference type="SMART" id="SM00530">
    <property type="entry name" value="HTH_XRE"/>
    <property type="match status" value="1"/>
</dbReference>
<name>A0ABS3X0B0_9ACTN</name>
<dbReference type="Gene3D" id="1.10.260.40">
    <property type="entry name" value="lambda repressor-like DNA-binding domains"/>
    <property type="match status" value="1"/>
</dbReference>
<dbReference type="InterPro" id="IPR010982">
    <property type="entry name" value="Lambda_DNA-bd_dom_sf"/>
</dbReference>
<sequence length="141" mass="15346">MATEHDAFWDDLAEDLEDPAFLREYVVESMRIATIDQIVNDLDQAREAAKLSKAALARAISAEPAVVRRLFSAGHVNPTLGTLAEVATALGLRITLEPLPKSERESLTSPLLEGRTADAQGLIDHLNDLRTKKRSRSSAAA</sequence>
<keyword evidence="3" id="KW-1185">Reference proteome</keyword>
<reference evidence="2 3" key="1">
    <citation type="submission" date="2021-02" db="EMBL/GenBank/DDBJ databases">
        <title>Streptomyces spirodelae sp. nov., isolated from duckweed.</title>
        <authorList>
            <person name="Saimee Y."/>
            <person name="Duangmal K."/>
        </authorList>
    </citation>
    <scope>NUCLEOTIDE SEQUENCE [LARGE SCALE GENOMIC DNA]</scope>
    <source>
        <strain evidence="2 3">DW4-2</strain>
    </source>
</reference>
<dbReference type="InterPro" id="IPR001387">
    <property type="entry name" value="Cro/C1-type_HTH"/>
</dbReference>
<gene>
    <name evidence="2" type="ORF">JW592_25640</name>
</gene>
<evidence type="ECO:0000259" key="1">
    <source>
        <dbReference type="PROSITE" id="PS50943"/>
    </source>
</evidence>
<evidence type="ECO:0000313" key="3">
    <source>
        <dbReference type="Proteomes" id="UP001518976"/>
    </source>
</evidence>
<organism evidence="2 3">
    <name type="scientific">Streptomyces spirodelae</name>
    <dbReference type="NCBI Taxonomy" id="2812904"/>
    <lineage>
        <taxon>Bacteria</taxon>
        <taxon>Bacillati</taxon>
        <taxon>Actinomycetota</taxon>
        <taxon>Actinomycetes</taxon>
        <taxon>Kitasatosporales</taxon>
        <taxon>Streptomycetaceae</taxon>
        <taxon>Streptomyces</taxon>
    </lineage>
</organism>
<dbReference type="SUPFAM" id="SSF47413">
    <property type="entry name" value="lambda repressor-like DNA-binding domains"/>
    <property type="match status" value="1"/>
</dbReference>
<accession>A0ABS3X0B0</accession>
<comment type="caution">
    <text evidence="2">The sequence shown here is derived from an EMBL/GenBank/DDBJ whole genome shotgun (WGS) entry which is preliminary data.</text>
</comment>
<dbReference type="EMBL" id="JAFFZN010000027">
    <property type="protein sequence ID" value="MBO8188825.1"/>
    <property type="molecule type" value="Genomic_DNA"/>
</dbReference>